<gene>
    <name evidence="1" type="ORF">CKY28_05815</name>
</gene>
<dbReference type="AlphaFoldDB" id="A0A2A2SIQ0"/>
<dbReference type="OrthoDB" id="7471348at2"/>
<evidence type="ECO:0000313" key="1">
    <source>
        <dbReference type="EMBL" id="PAX09157.1"/>
    </source>
</evidence>
<name>A0A2A2SIQ0_9SPHN</name>
<reference evidence="2" key="1">
    <citation type="submission" date="2017-09" db="EMBL/GenBank/DDBJ databases">
        <authorList>
            <person name="Feng G."/>
            <person name="Zhu H."/>
        </authorList>
    </citation>
    <scope>NUCLEOTIDE SEQUENCE [LARGE SCALE GENOMIC DNA]</scope>
    <source>
        <strain evidence="2">1PNM-20</strain>
    </source>
</reference>
<organism evidence="1 2">
    <name type="scientific">Sphingomonas lenta</name>
    <dbReference type="NCBI Taxonomy" id="1141887"/>
    <lineage>
        <taxon>Bacteria</taxon>
        <taxon>Pseudomonadati</taxon>
        <taxon>Pseudomonadota</taxon>
        <taxon>Alphaproteobacteria</taxon>
        <taxon>Sphingomonadales</taxon>
        <taxon>Sphingomonadaceae</taxon>
        <taxon>Sphingomonas</taxon>
    </lineage>
</organism>
<dbReference type="EMBL" id="NSLI01000002">
    <property type="protein sequence ID" value="PAX09157.1"/>
    <property type="molecule type" value="Genomic_DNA"/>
</dbReference>
<evidence type="ECO:0000313" key="2">
    <source>
        <dbReference type="Proteomes" id="UP000218151"/>
    </source>
</evidence>
<protein>
    <submittedName>
        <fullName evidence="1">Uncharacterized protein</fullName>
    </submittedName>
</protein>
<proteinExistence type="predicted"/>
<sequence length="183" mass="20618">MLADAAPLPRPEQVKCHERHERLDAPAVIARIARVSKRPRYTLLLLNLIARVADAKGSAGPYVWEDGRRIGIRDWLADAMLPLAQRDHRRLAVVEKVRADLARCGALPADPVRAERVIEEEVRSRVLQSGRCSVSRSVSDLVRAGLVRRWYQGYRVDHHNRGAQREAVYTIPVEVRRALGQAG</sequence>
<keyword evidence="2" id="KW-1185">Reference proteome</keyword>
<dbReference type="Proteomes" id="UP000218151">
    <property type="component" value="Unassembled WGS sequence"/>
</dbReference>
<comment type="caution">
    <text evidence="1">The sequence shown here is derived from an EMBL/GenBank/DDBJ whole genome shotgun (WGS) entry which is preliminary data.</text>
</comment>
<accession>A0A2A2SIQ0</accession>